<evidence type="ECO:0000256" key="6">
    <source>
        <dbReference type="ARBA" id="ARBA00022705"/>
    </source>
</evidence>
<evidence type="ECO:0000256" key="4">
    <source>
        <dbReference type="ARBA" id="ARBA00015143"/>
    </source>
</evidence>
<dbReference type="Proteomes" id="UP000829291">
    <property type="component" value="Chromosome 3"/>
</dbReference>
<evidence type="ECO:0000256" key="2">
    <source>
        <dbReference type="ARBA" id="ARBA00004286"/>
    </source>
</evidence>
<keyword evidence="7 9" id="KW-0539">Nucleus</keyword>
<dbReference type="FunFam" id="1.20.58.1030:FF:000001">
    <property type="entry name" value="DNA replication complex GINS protein PSF1"/>
    <property type="match status" value="1"/>
</dbReference>
<reference evidence="13" key="1">
    <citation type="submission" date="2025-08" db="UniProtKB">
        <authorList>
            <consortium name="RefSeq"/>
        </authorList>
    </citation>
    <scope>IDENTIFICATION</scope>
    <source>
        <tissue evidence="13">Thorax and Abdomen</tissue>
    </source>
</reference>
<comment type="subcellular location">
    <subcellularLocation>
        <location evidence="2">Chromosome</location>
    </subcellularLocation>
    <subcellularLocation>
        <location evidence="1 9">Nucleus</location>
    </subcellularLocation>
</comment>
<keyword evidence="12" id="KW-1185">Reference proteome</keyword>
<dbReference type="InterPro" id="IPR005339">
    <property type="entry name" value="GINS_Psf1"/>
</dbReference>
<keyword evidence="6 9" id="KW-0235">DNA replication</keyword>
<dbReference type="PANTHER" id="PTHR12914:SF2">
    <property type="entry name" value="DNA REPLICATION COMPLEX GINS PROTEIN PSF1"/>
    <property type="match status" value="1"/>
</dbReference>
<evidence type="ECO:0000256" key="8">
    <source>
        <dbReference type="ARBA" id="ARBA00045258"/>
    </source>
</evidence>
<dbReference type="RefSeq" id="XP_015522777.1">
    <property type="nucleotide sequence ID" value="XM_015667291.2"/>
</dbReference>
<dbReference type="KEGG" id="nlo:107226470"/>
<dbReference type="OrthoDB" id="10252587at2759"/>
<evidence type="ECO:0000256" key="9">
    <source>
        <dbReference type="RuleBase" id="RU368085"/>
    </source>
</evidence>
<comment type="subunit">
    <text evidence="9">Component of the GINS complex.</text>
</comment>
<evidence type="ECO:0000313" key="12">
    <source>
        <dbReference type="Proteomes" id="UP000829291"/>
    </source>
</evidence>
<dbReference type="GO" id="GO:0000811">
    <property type="term" value="C:GINS complex"/>
    <property type="evidence" value="ECO:0007669"/>
    <property type="project" value="UniProtKB-UniRule"/>
</dbReference>
<protein>
    <recommendedName>
        <fullName evidence="4 9">DNA replication complex GINS protein PSF1</fullName>
    </recommendedName>
</protein>
<evidence type="ECO:0000256" key="1">
    <source>
        <dbReference type="ARBA" id="ARBA00004123"/>
    </source>
</evidence>
<proteinExistence type="inferred from homology"/>
<dbReference type="Pfam" id="PF05916">
    <property type="entry name" value="Sld5"/>
    <property type="match status" value="1"/>
</dbReference>
<dbReference type="AlphaFoldDB" id="A0A6J0C891"/>
<feature type="domain" description="DNA replication complex GINS protein PSF1 C-terminal" evidence="11">
    <location>
        <begin position="141"/>
        <end position="192"/>
    </location>
</feature>
<dbReference type="FunCoup" id="A0A6J0C891">
    <property type="interactions" value="926"/>
</dbReference>
<dbReference type="InterPro" id="IPR021151">
    <property type="entry name" value="GINS_A"/>
</dbReference>
<evidence type="ECO:0000256" key="5">
    <source>
        <dbReference type="ARBA" id="ARBA00022454"/>
    </source>
</evidence>
<feature type="domain" description="GINS subunit" evidence="10">
    <location>
        <begin position="44"/>
        <end position="125"/>
    </location>
</feature>
<comment type="function">
    <text evidence="8">Required for correct functioning of the GINS complex, a complex that plays an essential role in the initiation of DNA replication, and progression of DNA replication forks. GINS complex is a core component of CDC45-MCM-GINS (CMG) helicase, the molecular machine that unwinds template DNA during replication, and around which the replisome is built.</text>
</comment>
<sequence>MFGEKALELIKELERSAEGIPPFNDDGIRQVLEEMRILCQANFDDIENPTTDPPNYSSVRVRHMAISRNKRCILAYLYNRLQKIRQMRWEFGSILPPEIKSLLSEPEVQWFTSYSKALATYMRSIGDNYGLNLATDVTPPKSLYIEVRCLVDYGKLDLEDGEVIFLKKNSQYLLPRAECEGLVRQGVLQHVTS</sequence>
<evidence type="ECO:0000259" key="10">
    <source>
        <dbReference type="Pfam" id="PF05916"/>
    </source>
</evidence>
<evidence type="ECO:0000259" key="11">
    <source>
        <dbReference type="Pfam" id="PF24997"/>
    </source>
</evidence>
<comment type="similarity">
    <text evidence="3 9">Belongs to the GINS1/PSF1 family.</text>
</comment>
<dbReference type="SUPFAM" id="SSF158573">
    <property type="entry name" value="GINS helical bundle-like"/>
    <property type="match status" value="1"/>
</dbReference>
<dbReference type="InterPro" id="IPR056783">
    <property type="entry name" value="PSF1_C"/>
</dbReference>
<dbReference type="Pfam" id="PF24997">
    <property type="entry name" value="PSF1_C"/>
    <property type="match status" value="1"/>
</dbReference>
<organism evidence="13">
    <name type="scientific">Neodiprion lecontei</name>
    <name type="common">Redheaded pine sawfly</name>
    <dbReference type="NCBI Taxonomy" id="441921"/>
    <lineage>
        <taxon>Eukaryota</taxon>
        <taxon>Metazoa</taxon>
        <taxon>Ecdysozoa</taxon>
        <taxon>Arthropoda</taxon>
        <taxon>Hexapoda</taxon>
        <taxon>Insecta</taxon>
        <taxon>Pterygota</taxon>
        <taxon>Neoptera</taxon>
        <taxon>Endopterygota</taxon>
        <taxon>Hymenoptera</taxon>
        <taxon>Tenthredinoidea</taxon>
        <taxon>Diprionidae</taxon>
        <taxon>Diprioninae</taxon>
        <taxon>Neodiprion</taxon>
    </lineage>
</organism>
<dbReference type="CDD" id="cd11710">
    <property type="entry name" value="GINS_A_psf1"/>
    <property type="match status" value="1"/>
</dbReference>
<comment type="function">
    <text evidence="9">Required for correct functioning of the GINS complex, a complex that plays an essential role in the initiation of DNA replication, and progression of DNA replication forks. GINS complex seems to bind preferentially to single-stranded DNA.</text>
</comment>
<dbReference type="InParanoid" id="A0A6J0C891"/>
<dbReference type="GO" id="GO:1902983">
    <property type="term" value="P:DNA strand elongation involved in mitotic DNA replication"/>
    <property type="evidence" value="ECO:0007669"/>
    <property type="project" value="TreeGrafter"/>
</dbReference>
<accession>A0A6J0C891</accession>
<name>A0A6J0C891_NEOLC</name>
<dbReference type="Gene3D" id="1.20.58.1030">
    <property type="match status" value="1"/>
</dbReference>
<evidence type="ECO:0000313" key="13">
    <source>
        <dbReference type="RefSeq" id="XP_015522777.1"/>
    </source>
</evidence>
<dbReference type="CDD" id="cd21696">
    <property type="entry name" value="GINS_B_Psf1"/>
    <property type="match status" value="1"/>
</dbReference>
<dbReference type="GeneID" id="107226470"/>
<gene>
    <name evidence="13" type="primary">LOC107226470</name>
</gene>
<evidence type="ECO:0000256" key="3">
    <source>
        <dbReference type="ARBA" id="ARBA00006677"/>
    </source>
</evidence>
<dbReference type="PANTHER" id="PTHR12914">
    <property type="entry name" value="PARTNER OF SLD5"/>
    <property type="match status" value="1"/>
</dbReference>
<evidence type="ECO:0000256" key="7">
    <source>
        <dbReference type="ARBA" id="ARBA00023242"/>
    </source>
</evidence>
<keyword evidence="5" id="KW-0158">Chromosome</keyword>
<dbReference type="InterPro" id="IPR036224">
    <property type="entry name" value="GINS_bundle-like_dom_sf"/>
</dbReference>